<dbReference type="InterPro" id="IPR007138">
    <property type="entry name" value="ABM_dom"/>
</dbReference>
<evidence type="ECO:0000313" key="2">
    <source>
        <dbReference type="EMBL" id="CAA9547271.1"/>
    </source>
</evidence>
<evidence type="ECO:0000259" key="1">
    <source>
        <dbReference type="PROSITE" id="PS51725"/>
    </source>
</evidence>
<reference evidence="2" key="1">
    <citation type="submission" date="2020-02" db="EMBL/GenBank/DDBJ databases">
        <authorList>
            <person name="Meier V. D."/>
        </authorList>
    </citation>
    <scope>NUCLEOTIDE SEQUENCE</scope>
    <source>
        <strain evidence="2">AVDCRST_MAG18</strain>
    </source>
</reference>
<protein>
    <submittedName>
        <fullName evidence="2">Hemoglobin-like protein HbO</fullName>
    </submittedName>
</protein>
<sequence length="104" mass="11750">MIVEYIRYGLAEGRGDAFEEAYGQAAVSLDGSPHCLGYELSRCVEEPTTYILRIEWDSADGHLQGFRRSPEFRTFFAAIRPFVEDIAEMRHYTVTAVTSRIAPA</sequence>
<accession>A0A6J4UEU0</accession>
<dbReference type="SUPFAM" id="SSF54909">
    <property type="entry name" value="Dimeric alpha+beta barrel"/>
    <property type="match status" value="1"/>
</dbReference>
<dbReference type="EMBL" id="CADCWN010000001">
    <property type="protein sequence ID" value="CAA9547271.1"/>
    <property type="molecule type" value="Genomic_DNA"/>
</dbReference>
<name>A0A6J4UEU0_9BACT</name>
<proteinExistence type="predicted"/>
<dbReference type="PROSITE" id="PS51725">
    <property type="entry name" value="ABM"/>
    <property type="match status" value="1"/>
</dbReference>
<organism evidence="2">
    <name type="scientific">uncultured Thermomicrobiales bacterium</name>
    <dbReference type="NCBI Taxonomy" id="1645740"/>
    <lineage>
        <taxon>Bacteria</taxon>
        <taxon>Pseudomonadati</taxon>
        <taxon>Thermomicrobiota</taxon>
        <taxon>Thermomicrobia</taxon>
        <taxon>Thermomicrobiales</taxon>
        <taxon>environmental samples</taxon>
    </lineage>
</organism>
<gene>
    <name evidence="2" type="ORF">AVDCRST_MAG18-2</name>
</gene>
<dbReference type="AlphaFoldDB" id="A0A6J4UEU0"/>
<feature type="domain" description="ABM" evidence="1">
    <location>
        <begin position="2"/>
        <end position="92"/>
    </location>
</feature>
<dbReference type="Gene3D" id="3.30.70.100">
    <property type="match status" value="1"/>
</dbReference>
<dbReference type="InterPro" id="IPR011008">
    <property type="entry name" value="Dimeric_a/b-barrel"/>
</dbReference>
<dbReference type="Pfam" id="PF03992">
    <property type="entry name" value="ABM"/>
    <property type="match status" value="1"/>
</dbReference>